<sequence>YVALSYCWGGDQKHKTTRQHMPTRTIASSELPKTIQDAVHVAWELGQKYLWVDSMCLIQDDEEDKAREMAQMPQIYNSAVVTILAASAERASDGFLHPRPEPQVFQFSMQVGNEKAEVYGLEADDFGFPTPLDRRGWCLQERVLSNRILVFDRRHIRFKCTCARAPGRVHTDGWTSQAEGRSDFDSLIISKKESLRDIWNPIVEDYSQRQFTIASDRVVAISGVAARLASQVNDMYLAGHWSSSLPHDLLWQRKWDGATCRLFDGPTWSWTVAAGTVKLFKESTDTHSQERIAVFCDAKIELQHEAAPYGAVKQAILTVK</sequence>
<dbReference type="EMBL" id="MU004371">
    <property type="protein sequence ID" value="KAF2654018.1"/>
    <property type="molecule type" value="Genomic_DNA"/>
</dbReference>
<feature type="non-terminal residue" evidence="2">
    <location>
        <position position="1"/>
    </location>
</feature>
<dbReference type="Pfam" id="PF06985">
    <property type="entry name" value="HET"/>
    <property type="match status" value="1"/>
</dbReference>
<dbReference type="AlphaFoldDB" id="A0A6A6T5C0"/>
<dbReference type="PANTHER" id="PTHR33112">
    <property type="entry name" value="DOMAIN PROTEIN, PUTATIVE-RELATED"/>
    <property type="match status" value="1"/>
</dbReference>
<keyword evidence="3" id="KW-1185">Reference proteome</keyword>
<reference evidence="2" key="1">
    <citation type="journal article" date="2020" name="Stud. Mycol.">
        <title>101 Dothideomycetes genomes: a test case for predicting lifestyles and emergence of pathogens.</title>
        <authorList>
            <person name="Haridas S."/>
            <person name="Albert R."/>
            <person name="Binder M."/>
            <person name="Bloem J."/>
            <person name="Labutti K."/>
            <person name="Salamov A."/>
            <person name="Andreopoulos B."/>
            <person name="Baker S."/>
            <person name="Barry K."/>
            <person name="Bills G."/>
            <person name="Bluhm B."/>
            <person name="Cannon C."/>
            <person name="Castanera R."/>
            <person name="Culley D."/>
            <person name="Daum C."/>
            <person name="Ezra D."/>
            <person name="Gonzalez J."/>
            <person name="Henrissat B."/>
            <person name="Kuo A."/>
            <person name="Liang C."/>
            <person name="Lipzen A."/>
            <person name="Lutzoni F."/>
            <person name="Magnuson J."/>
            <person name="Mondo S."/>
            <person name="Nolan M."/>
            <person name="Ohm R."/>
            <person name="Pangilinan J."/>
            <person name="Park H.-J."/>
            <person name="Ramirez L."/>
            <person name="Alfaro M."/>
            <person name="Sun H."/>
            <person name="Tritt A."/>
            <person name="Yoshinaga Y."/>
            <person name="Zwiers L.-H."/>
            <person name="Turgeon B."/>
            <person name="Goodwin S."/>
            <person name="Spatafora J."/>
            <person name="Crous P."/>
            <person name="Grigoriev I."/>
        </authorList>
    </citation>
    <scope>NUCLEOTIDE SEQUENCE</scope>
    <source>
        <strain evidence="2">CBS 122681</strain>
    </source>
</reference>
<dbReference type="OrthoDB" id="5125733at2759"/>
<proteinExistence type="predicted"/>
<feature type="non-terminal residue" evidence="2">
    <location>
        <position position="320"/>
    </location>
</feature>
<dbReference type="PANTHER" id="PTHR33112:SF16">
    <property type="entry name" value="HETEROKARYON INCOMPATIBILITY DOMAIN-CONTAINING PROTEIN"/>
    <property type="match status" value="1"/>
</dbReference>
<evidence type="ECO:0000313" key="3">
    <source>
        <dbReference type="Proteomes" id="UP000799324"/>
    </source>
</evidence>
<evidence type="ECO:0000313" key="2">
    <source>
        <dbReference type="EMBL" id="KAF2654018.1"/>
    </source>
</evidence>
<gene>
    <name evidence="2" type="ORF">K491DRAFT_551693</name>
</gene>
<dbReference type="InterPro" id="IPR010730">
    <property type="entry name" value="HET"/>
</dbReference>
<protein>
    <submittedName>
        <fullName evidence="2">HET-domain-containing protein</fullName>
    </submittedName>
</protein>
<evidence type="ECO:0000259" key="1">
    <source>
        <dbReference type="Pfam" id="PF06985"/>
    </source>
</evidence>
<name>A0A6A6T5C0_9PLEO</name>
<feature type="domain" description="Heterokaryon incompatibility" evidence="1">
    <location>
        <begin position="1"/>
        <end position="141"/>
    </location>
</feature>
<organism evidence="2 3">
    <name type="scientific">Lophiostoma macrostomum CBS 122681</name>
    <dbReference type="NCBI Taxonomy" id="1314788"/>
    <lineage>
        <taxon>Eukaryota</taxon>
        <taxon>Fungi</taxon>
        <taxon>Dikarya</taxon>
        <taxon>Ascomycota</taxon>
        <taxon>Pezizomycotina</taxon>
        <taxon>Dothideomycetes</taxon>
        <taxon>Pleosporomycetidae</taxon>
        <taxon>Pleosporales</taxon>
        <taxon>Lophiostomataceae</taxon>
        <taxon>Lophiostoma</taxon>
    </lineage>
</organism>
<dbReference type="Proteomes" id="UP000799324">
    <property type="component" value="Unassembled WGS sequence"/>
</dbReference>
<accession>A0A6A6T5C0</accession>